<dbReference type="AlphaFoldDB" id="A0A073B2N5"/>
<dbReference type="GO" id="GO:0008713">
    <property type="term" value="F:ADP-heptose-lipopolysaccharide heptosyltransferase activity"/>
    <property type="evidence" value="ECO:0007669"/>
    <property type="project" value="TreeGrafter"/>
</dbReference>
<accession>A0A073B2N5</accession>
<evidence type="ECO:0000256" key="2">
    <source>
        <dbReference type="ARBA" id="ARBA00022679"/>
    </source>
</evidence>
<organism evidence="3 4">
    <name type="scientific">Saccharopolyspora rectivirgula</name>
    <dbReference type="NCBI Taxonomy" id="28042"/>
    <lineage>
        <taxon>Bacteria</taxon>
        <taxon>Bacillati</taxon>
        <taxon>Actinomycetota</taxon>
        <taxon>Actinomycetes</taxon>
        <taxon>Pseudonocardiales</taxon>
        <taxon>Pseudonocardiaceae</taxon>
        <taxon>Saccharopolyspora</taxon>
    </lineage>
</organism>
<evidence type="ECO:0000256" key="1">
    <source>
        <dbReference type="ARBA" id="ARBA00022676"/>
    </source>
</evidence>
<dbReference type="CDD" id="cd03789">
    <property type="entry name" value="GT9_LPS_heptosyltransferase"/>
    <property type="match status" value="1"/>
</dbReference>
<name>A0A073B2N5_9PSEU</name>
<dbReference type="EMBL" id="JNVU01000009">
    <property type="protein sequence ID" value="KEI45826.1"/>
    <property type="molecule type" value="Genomic_DNA"/>
</dbReference>
<proteinExistence type="predicted"/>
<evidence type="ECO:0000313" key="3">
    <source>
        <dbReference type="EMBL" id="KEI45826.1"/>
    </source>
</evidence>
<keyword evidence="4" id="KW-1185">Reference proteome</keyword>
<reference evidence="3 4" key="1">
    <citation type="submission" date="2014-06" db="EMBL/GenBank/DDBJ databases">
        <title>Saccharopolyspora rectivirgula DSM-43113 Genome sequencing.</title>
        <authorList>
            <person name="Barrera C."/>
            <person name="Millon L."/>
            <person name="Rognon B."/>
            <person name="Zaugg C."/>
            <person name="Monod M."/>
        </authorList>
    </citation>
    <scope>NUCLEOTIDE SEQUENCE [LARGE SCALE GENOMIC DNA]</scope>
    <source>
        <strain evidence="3 4">DSM 43113</strain>
    </source>
</reference>
<dbReference type="SUPFAM" id="SSF53756">
    <property type="entry name" value="UDP-Glycosyltransferase/glycogen phosphorylase"/>
    <property type="match status" value="1"/>
</dbReference>
<gene>
    <name evidence="3" type="ORF">GU90_02825</name>
</gene>
<dbReference type="Pfam" id="PF01075">
    <property type="entry name" value="Glyco_transf_9"/>
    <property type="match status" value="1"/>
</dbReference>
<dbReference type="PANTHER" id="PTHR30160:SF1">
    <property type="entry name" value="LIPOPOLYSACCHARIDE 1,2-N-ACETYLGLUCOSAMINETRANSFERASE-RELATED"/>
    <property type="match status" value="1"/>
</dbReference>
<dbReference type="InterPro" id="IPR002201">
    <property type="entry name" value="Glyco_trans_9"/>
</dbReference>
<dbReference type="InterPro" id="IPR051199">
    <property type="entry name" value="LPS_LOS_Heptosyltrfase"/>
</dbReference>
<dbReference type="Gene3D" id="3.40.50.2000">
    <property type="entry name" value="Glycogen Phosphorylase B"/>
    <property type="match status" value="2"/>
</dbReference>
<protein>
    <submittedName>
        <fullName evidence="3">Glycosyl transferase</fullName>
    </submittedName>
</protein>
<dbReference type="Proteomes" id="UP000031419">
    <property type="component" value="Unassembled WGS sequence"/>
</dbReference>
<sequence>MSGQHVLVLRALGLGDLLTAVPALRSLRTHLGRAHITLAAPLPLAELLPLIGAVDELLPVSGLRGRLPVTEPDVAVNLHGKGPESIRKLLTSKPRALLTHTHPEVPEVRGPRWEQDQHEVHRWCRLLQWYGIEADPADLLLRAPAERVHPGAVVVHPGASRTARCWPPERFAEISSWLADRGLPVLISGSPAERGLAELVAALGGLPKSAVVAGKTSLHELAALVCRARLVVCGDTGVAHLATAYRTPSVVLFGPVSPQHWGPPDDPRHIALWSGRRGDTFADQPDPGLLEITTAAVESAAQVLLESEVRA</sequence>
<comment type="caution">
    <text evidence="3">The sequence shown here is derived from an EMBL/GenBank/DDBJ whole genome shotgun (WGS) entry which is preliminary data.</text>
</comment>
<dbReference type="PANTHER" id="PTHR30160">
    <property type="entry name" value="TETRAACYLDISACCHARIDE 4'-KINASE-RELATED"/>
    <property type="match status" value="1"/>
</dbReference>
<dbReference type="GO" id="GO:0005829">
    <property type="term" value="C:cytosol"/>
    <property type="evidence" value="ECO:0007669"/>
    <property type="project" value="TreeGrafter"/>
</dbReference>
<dbReference type="GO" id="GO:0009244">
    <property type="term" value="P:lipopolysaccharide core region biosynthetic process"/>
    <property type="evidence" value="ECO:0007669"/>
    <property type="project" value="TreeGrafter"/>
</dbReference>
<evidence type="ECO:0000313" key="4">
    <source>
        <dbReference type="Proteomes" id="UP000031419"/>
    </source>
</evidence>
<keyword evidence="2 3" id="KW-0808">Transferase</keyword>
<dbReference type="STRING" id="28042.GU90_02825"/>
<dbReference type="eggNOG" id="COG0859">
    <property type="taxonomic scope" value="Bacteria"/>
</dbReference>
<keyword evidence="1" id="KW-0328">Glycosyltransferase</keyword>